<evidence type="ECO:0000256" key="9">
    <source>
        <dbReference type="ARBA" id="ARBA00022516"/>
    </source>
</evidence>
<evidence type="ECO:0000256" key="2">
    <source>
        <dbReference type="ARBA" id="ARBA00004651"/>
    </source>
</evidence>
<reference evidence="20" key="1">
    <citation type="submission" date="2020-10" db="EMBL/GenBank/DDBJ databases">
        <authorList>
            <person name="Gilroy R."/>
        </authorList>
    </citation>
    <scope>NUCLEOTIDE SEQUENCE</scope>
    <source>
        <strain evidence="20">CHK184-20233</strain>
    </source>
</reference>
<keyword evidence="17" id="KW-1208">Phospholipid metabolism</keyword>
<keyword evidence="16" id="KW-0594">Phospholipid biosynthesis</keyword>
<evidence type="ECO:0000256" key="16">
    <source>
        <dbReference type="ARBA" id="ARBA00023209"/>
    </source>
</evidence>
<dbReference type="GO" id="GO:0004605">
    <property type="term" value="F:phosphatidate cytidylyltransferase activity"/>
    <property type="evidence" value="ECO:0007669"/>
    <property type="project" value="UniProtKB-EC"/>
</dbReference>
<comment type="catalytic activity">
    <reaction evidence="1 18">
        <text>a 1,2-diacyl-sn-glycero-3-phosphate + CTP + H(+) = a CDP-1,2-diacyl-sn-glycerol + diphosphate</text>
        <dbReference type="Rhea" id="RHEA:16229"/>
        <dbReference type="ChEBI" id="CHEBI:15378"/>
        <dbReference type="ChEBI" id="CHEBI:33019"/>
        <dbReference type="ChEBI" id="CHEBI:37563"/>
        <dbReference type="ChEBI" id="CHEBI:58332"/>
        <dbReference type="ChEBI" id="CHEBI:58608"/>
        <dbReference type="EC" id="2.7.7.41"/>
    </reaction>
</comment>
<dbReference type="AlphaFoldDB" id="A0A9D1DU02"/>
<evidence type="ECO:0000256" key="4">
    <source>
        <dbReference type="ARBA" id="ARBA00005189"/>
    </source>
</evidence>
<dbReference type="EC" id="2.7.7.41" evidence="6 18"/>
<comment type="subcellular location">
    <subcellularLocation>
        <location evidence="2">Cell membrane</location>
        <topology evidence="2">Multi-pass membrane protein</topology>
    </subcellularLocation>
</comment>
<dbReference type="EMBL" id="DVHC01000027">
    <property type="protein sequence ID" value="HIR58937.1"/>
    <property type="molecule type" value="Genomic_DNA"/>
</dbReference>
<evidence type="ECO:0000256" key="10">
    <source>
        <dbReference type="ARBA" id="ARBA00022679"/>
    </source>
</evidence>
<keyword evidence="8" id="KW-1003">Cell membrane</keyword>
<keyword evidence="14" id="KW-0443">Lipid metabolism</keyword>
<keyword evidence="9" id="KW-0444">Lipid biosynthesis</keyword>
<evidence type="ECO:0000256" key="3">
    <source>
        <dbReference type="ARBA" id="ARBA00005119"/>
    </source>
</evidence>
<sequence length="267" mass="29963">MKKRVLSAIIMILIFVPLLFIGGIPFAILMTVLALGAMYELINIREKKKEFPTLIKIISYLLTIFSLVLTYNQNLFSYKMSYQLISFIILLFLLPILLKDKKEMDYDINDALYLIGSLLFINIAFNLILVVRNYSLDYLIYLLLITVITDTFALITGMYIGKNKLAPTISPNKTIEGFIGGVLMGTFVATTFYYTVIDPGISLAILILTTLFLAVVGQLGDLVFSSIKRTFNVKDFSNLIPGHGGILDRLDSLIFVILAFILVMGLI</sequence>
<evidence type="ECO:0000313" key="21">
    <source>
        <dbReference type="Proteomes" id="UP000824232"/>
    </source>
</evidence>
<comment type="caution">
    <text evidence="20">The sequence shown here is derived from an EMBL/GenBank/DDBJ whole genome shotgun (WGS) entry which is preliminary data.</text>
</comment>
<feature type="transmembrane region" description="Helical" evidence="19">
    <location>
        <begin position="138"/>
        <end position="161"/>
    </location>
</feature>
<name>A0A9D1DU02_9FIRM</name>
<evidence type="ECO:0000256" key="6">
    <source>
        <dbReference type="ARBA" id="ARBA00012487"/>
    </source>
</evidence>
<accession>A0A9D1DU02</accession>
<dbReference type="PANTHER" id="PTHR46382">
    <property type="entry name" value="PHOSPHATIDATE CYTIDYLYLTRANSFERASE"/>
    <property type="match status" value="1"/>
</dbReference>
<evidence type="ECO:0000256" key="14">
    <source>
        <dbReference type="ARBA" id="ARBA00023098"/>
    </source>
</evidence>
<keyword evidence="15 19" id="KW-0472">Membrane</keyword>
<organism evidence="20 21">
    <name type="scientific">Candidatus Onthousia excrementipullorum</name>
    <dbReference type="NCBI Taxonomy" id="2840884"/>
    <lineage>
        <taxon>Bacteria</taxon>
        <taxon>Bacillati</taxon>
        <taxon>Bacillota</taxon>
        <taxon>Bacilli</taxon>
        <taxon>Candidatus Onthousia</taxon>
    </lineage>
</organism>
<evidence type="ECO:0000256" key="17">
    <source>
        <dbReference type="ARBA" id="ARBA00023264"/>
    </source>
</evidence>
<dbReference type="Proteomes" id="UP000824232">
    <property type="component" value="Unassembled WGS sequence"/>
</dbReference>
<keyword evidence="10 18" id="KW-0808">Transferase</keyword>
<dbReference type="GO" id="GO:0016024">
    <property type="term" value="P:CDP-diacylglycerol biosynthetic process"/>
    <property type="evidence" value="ECO:0007669"/>
    <property type="project" value="TreeGrafter"/>
</dbReference>
<evidence type="ECO:0000256" key="7">
    <source>
        <dbReference type="ARBA" id="ARBA00019373"/>
    </source>
</evidence>
<proteinExistence type="inferred from homology"/>
<evidence type="ECO:0000256" key="12">
    <source>
        <dbReference type="ARBA" id="ARBA00022695"/>
    </source>
</evidence>
<evidence type="ECO:0000256" key="8">
    <source>
        <dbReference type="ARBA" id="ARBA00022475"/>
    </source>
</evidence>
<feature type="transmembrane region" description="Helical" evidence="19">
    <location>
        <begin position="111"/>
        <end position="132"/>
    </location>
</feature>
<feature type="transmembrane region" description="Helical" evidence="19">
    <location>
        <begin position="51"/>
        <end position="69"/>
    </location>
</feature>
<evidence type="ECO:0000256" key="19">
    <source>
        <dbReference type="SAM" id="Phobius"/>
    </source>
</evidence>
<feature type="transmembrane region" description="Helical" evidence="19">
    <location>
        <begin position="201"/>
        <end position="225"/>
    </location>
</feature>
<feature type="transmembrane region" description="Helical" evidence="19">
    <location>
        <begin position="173"/>
        <end position="195"/>
    </location>
</feature>
<keyword evidence="11 18" id="KW-0812">Transmembrane</keyword>
<evidence type="ECO:0000256" key="13">
    <source>
        <dbReference type="ARBA" id="ARBA00022989"/>
    </source>
</evidence>
<evidence type="ECO:0000256" key="15">
    <source>
        <dbReference type="ARBA" id="ARBA00023136"/>
    </source>
</evidence>
<evidence type="ECO:0000256" key="11">
    <source>
        <dbReference type="ARBA" id="ARBA00022692"/>
    </source>
</evidence>
<feature type="transmembrane region" description="Helical" evidence="19">
    <location>
        <begin position="246"/>
        <end position="266"/>
    </location>
</feature>
<dbReference type="GO" id="GO:0005886">
    <property type="term" value="C:plasma membrane"/>
    <property type="evidence" value="ECO:0007669"/>
    <property type="project" value="UniProtKB-SubCell"/>
</dbReference>
<evidence type="ECO:0000313" key="20">
    <source>
        <dbReference type="EMBL" id="HIR58937.1"/>
    </source>
</evidence>
<feature type="transmembrane region" description="Helical" evidence="19">
    <location>
        <begin position="6"/>
        <end position="39"/>
    </location>
</feature>
<comment type="pathway">
    <text evidence="4">Lipid metabolism.</text>
</comment>
<dbReference type="Pfam" id="PF01148">
    <property type="entry name" value="CTP_transf_1"/>
    <property type="match status" value="1"/>
</dbReference>
<evidence type="ECO:0000256" key="1">
    <source>
        <dbReference type="ARBA" id="ARBA00001698"/>
    </source>
</evidence>
<keyword evidence="13 19" id="KW-1133">Transmembrane helix</keyword>
<evidence type="ECO:0000256" key="5">
    <source>
        <dbReference type="ARBA" id="ARBA00010185"/>
    </source>
</evidence>
<gene>
    <name evidence="20" type="ORF">IAB38_02700</name>
</gene>
<dbReference type="InterPro" id="IPR000374">
    <property type="entry name" value="PC_trans"/>
</dbReference>
<comment type="similarity">
    <text evidence="5 18">Belongs to the CDS family.</text>
</comment>
<evidence type="ECO:0000256" key="18">
    <source>
        <dbReference type="RuleBase" id="RU003938"/>
    </source>
</evidence>
<reference evidence="20" key="2">
    <citation type="journal article" date="2021" name="PeerJ">
        <title>Extensive microbial diversity within the chicken gut microbiome revealed by metagenomics and culture.</title>
        <authorList>
            <person name="Gilroy R."/>
            <person name="Ravi A."/>
            <person name="Getino M."/>
            <person name="Pursley I."/>
            <person name="Horton D.L."/>
            <person name="Alikhan N.F."/>
            <person name="Baker D."/>
            <person name="Gharbi K."/>
            <person name="Hall N."/>
            <person name="Watson M."/>
            <person name="Adriaenssens E.M."/>
            <person name="Foster-Nyarko E."/>
            <person name="Jarju S."/>
            <person name="Secka A."/>
            <person name="Antonio M."/>
            <person name="Oren A."/>
            <person name="Chaudhuri R.R."/>
            <person name="La Ragione R."/>
            <person name="Hildebrand F."/>
            <person name="Pallen M.J."/>
        </authorList>
    </citation>
    <scope>NUCLEOTIDE SEQUENCE</scope>
    <source>
        <strain evidence="20">CHK184-20233</strain>
    </source>
</reference>
<keyword evidence="12 18" id="KW-0548">Nucleotidyltransferase</keyword>
<comment type="pathway">
    <text evidence="3 18">Phospholipid metabolism; CDP-diacylglycerol biosynthesis; CDP-diacylglycerol from sn-glycerol 3-phosphate: step 3/3.</text>
</comment>
<protein>
    <recommendedName>
        <fullName evidence="7 18">Phosphatidate cytidylyltransferase</fullName>
        <ecNumber evidence="6 18">2.7.7.41</ecNumber>
    </recommendedName>
</protein>
<dbReference type="PROSITE" id="PS01315">
    <property type="entry name" value="CDS"/>
    <property type="match status" value="1"/>
</dbReference>
<feature type="transmembrane region" description="Helical" evidence="19">
    <location>
        <begin position="81"/>
        <end position="99"/>
    </location>
</feature>
<dbReference type="PANTHER" id="PTHR46382:SF1">
    <property type="entry name" value="PHOSPHATIDATE CYTIDYLYLTRANSFERASE"/>
    <property type="match status" value="1"/>
</dbReference>